<gene>
    <name evidence="11" type="primary">hemD</name>
    <name evidence="11" type="ORF">GCM10011389_08580</name>
</gene>
<name>A0ABQ1PTX5_9BACI</name>
<dbReference type="PANTHER" id="PTHR38042">
    <property type="entry name" value="UROPORPHYRINOGEN-III SYNTHASE, CHLOROPLASTIC"/>
    <property type="match status" value="1"/>
</dbReference>
<dbReference type="CDD" id="cd06578">
    <property type="entry name" value="HemD"/>
    <property type="match status" value="1"/>
</dbReference>
<comment type="caution">
    <text evidence="11">The sequence shown here is derived from an EMBL/GenBank/DDBJ whole genome shotgun (WGS) entry which is preliminary data.</text>
</comment>
<dbReference type="RefSeq" id="WP_188651240.1">
    <property type="nucleotide sequence ID" value="NZ_BMIN01000003.1"/>
</dbReference>
<evidence type="ECO:0000256" key="3">
    <source>
        <dbReference type="ARBA" id="ARBA00013109"/>
    </source>
</evidence>
<sequence length="260" mass="29522">MFPLKGRRILVTRSAEQAASFTNCIEQQSGISVEIPLLYFKSVPSLENMDILRRLNTFKWIIFTSSNGVHFFMELCERYQIPLSVIKERSIAAVGRKTANTLAYYNVETNFMPDTYTGEALGEAFLNERDHGAVLVVQGNLARQKVVETIRPYMDVETAIMYETRVNVKIKEVFNRALQENQLDALTFTSPSTVKAFKQLIEPSLFEHIQSTLCMCIGPTTEKEAEQAGFTHRVIPDHQTVEGMCEALGSYFREKGNDDQ</sequence>
<dbReference type="InterPro" id="IPR039793">
    <property type="entry name" value="UROS/Hem4"/>
</dbReference>
<dbReference type="SUPFAM" id="SSF69618">
    <property type="entry name" value="HemD-like"/>
    <property type="match status" value="1"/>
</dbReference>
<evidence type="ECO:0000256" key="7">
    <source>
        <dbReference type="ARBA" id="ARBA00040167"/>
    </source>
</evidence>
<dbReference type="PANTHER" id="PTHR38042:SF1">
    <property type="entry name" value="UROPORPHYRINOGEN-III SYNTHASE, CHLOROPLASTIC"/>
    <property type="match status" value="1"/>
</dbReference>
<dbReference type="Gene3D" id="3.40.50.10090">
    <property type="match status" value="2"/>
</dbReference>
<evidence type="ECO:0000256" key="9">
    <source>
        <dbReference type="RuleBase" id="RU366031"/>
    </source>
</evidence>
<feature type="domain" description="Tetrapyrrole biosynthesis uroporphyrinogen III synthase" evidence="10">
    <location>
        <begin position="25"/>
        <end position="245"/>
    </location>
</feature>
<evidence type="ECO:0000256" key="1">
    <source>
        <dbReference type="ARBA" id="ARBA00004772"/>
    </source>
</evidence>
<dbReference type="EC" id="4.2.1.75" evidence="3 9"/>
<evidence type="ECO:0000256" key="5">
    <source>
        <dbReference type="ARBA" id="ARBA00023244"/>
    </source>
</evidence>
<evidence type="ECO:0000256" key="6">
    <source>
        <dbReference type="ARBA" id="ARBA00037589"/>
    </source>
</evidence>
<evidence type="ECO:0000256" key="2">
    <source>
        <dbReference type="ARBA" id="ARBA00008133"/>
    </source>
</evidence>
<evidence type="ECO:0000259" key="10">
    <source>
        <dbReference type="Pfam" id="PF02602"/>
    </source>
</evidence>
<keyword evidence="4 9" id="KW-0456">Lyase</keyword>
<comment type="function">
    <text evidence="6 9">Catalyzes cyclization of the linear tetrapyrrole, hydroxymethylbilane, to the macrocyclic uroporphyrinogen III.</text>
</comment>
<comment type="pathway">
    <text evidence="1 9">Porphyrin-containing compound metabolism; protoporphyrin-IX biosynthesis; coproporphyrinogen-III from 5-aminolevulinate: step 3/4.</text>
</comment>
<evidence type="ECO:0000256" key="8">
    <source>
        <dbReference type="ARBA" id="ARBA00048617"/>
    </source>
</evidence>
<dbReference type="EMBL" id="BMIN01000003">
    <property type="protein sequence ID" value="GGD03363.1"/>
    <property type="molecule type" value="Genomic_DNA"/>
</dbReference>
<dbReference type="Pfam" id="PF02602">
    <property type="entry name" value="HEM4"/>
    <property type="match status" value="1"/>
</dbReference>
<evidence type="ECO:0000313" key="12">
    <source>
        <dbReference type="Proteomes" id="UP000642571"/>
    </source>
</evidence>
<comment type="catalytic activity">
    <reaction evidence="8 9">
        <text>hydroxymethylbilane = uroporphyrinogen III + H2O</text>
        <dbReference type="Rhea" id="RHEA:18965"/>
        <dbReference type="ChEBI" id="CHEBI:15377"/>
        <dbReference type="ChEBI" id="CHEBI:57308"/>
        <dbReference type="ChEBI" id="CHEBI:57845"/>
        <dbReference type="EC" id="4.2.1.75"/>
    </reaction>
</comment>
<evidence type="ECO:0000313" key="11">
    <source>
        <dbReference type="EMBL" id="GGD03363.1"/>
    </source>
</evidence>
<proteinExistence type="inferred from homology"/>
<protein>
    <recommendedName>
        <fullName evidence="7 9">Uroporphyrinogen-III synthase</fullName>
        <ecNumber evidence="3 9">4.2.1.75</ecNumber>
    </recommendedName>
</protein>
<keyword evidence="12" id="KW-1185">Reference proteome</keyword>
<dbReference type="InterPro" id="IPR036108">
    <property type="entry name" value="4pyrrol_syn_uPrphyn_synt_sf"/>
</dbReference>
<keyword evidence="5 9" id="KW-0627">Porphyrin biosynthesis</keyword>
<evidence type="ECO:0000256" key="4">
    <source>
        <dbReference type="ARBA" id="ARBA00023239"/>
    </source>
</evidence>
<reference evidence="12" key="1">
    <citation type="journal article" date="2019" name="Int. J. Syst. Evol. Microbiol.">
        <title>The Global Catalogue of Microorganisms (GCM) 10K type strain sequencing project: providing services to taxonomists for standard genome sequencing and annotation.</title>
        <authorList>
            <consortium name="The Broad Institute Genomics Platform"/>
            <consortium name="The Broad Institute Genome Sequencing Center for Infectious Disease"/>
            <person name="Wu L."/>
            <person name="Ma J."/>
        </authorList>
    </citation>
    <scope>NUCLEOTIDE SEQUENCE [LARGE SCALE GENOMIC DNA]</scope>
    <source>
        <strain evidence="12">CGMCC 1.15353</strain>
    </source>
</reference>
<comment type="similarity">
    <text evidence="2 9">Belongs to the uroporphyrinogen-III synthase family.</text>
</comment>
<organism evidence="11 12">
    <name type="scientific">Pontibacillus salipaludis</name>
    <dbReference type="NCBI Taxonomy" id="1697394"/>
    <lineage>
        <taxon>Bacteria</taxon>
        <taxon>Bacillati</taxon>
        <taxon>Bacillota</taxon>
        <taxon>Bacilli</taxon>
        <taxon>Bacillales</taxon>
        <taxon>Bacillaceae</taxon>
        <taxon>Pontibacillus</taxon>
    </lineage>
</organism>
<dbReference type="Proteomes" id="UP000642571">
    <property type="component" value="Unassembled WGS sequence"/>
</dbReference>
<dbReference type="InterPro" id="IPR003754">
    <property type="entry name" value="4pyrrol_synth_uPrphyn_synth"/>
</dbReference>
<accession>A0ABQ1PTX5</accession>